<dbReference type="EMBL" id="LCUC01000059">
    <property type="protein sequence ID" value="KKY38387.1"/>
    <property type="molecule type" value="Genomic_DNA"/>
</dbReference>
<dbReference type="InterPro" id="IPR036938">
    <property type="entry name" value="PAP2/HPO_sf"/>
</dbReference>
<dbReference type="InterPro" id="IPR000326">
    <property type="entry name" value="PAP2/HPO"/>
</dbReference>
<feature type="transmembrane region" description="Helical" evidence="7">
    <location>
        <begin position="93"/>
        <end position="117"/>
    </location>
</feature>
<dbReference type="GO" id="GO:0016020">
    <property type="term" value="C:membrane"/>
    <property type="evidence" value="ECO:0007669"/>
    <property type="project" value="UniProtKB-SubCell"/>
</dbReference>
<name>A0A0G2FW24_9PEZI</name>
<comment type="caution">
    <text evidence="9">The sequence shown here is derived from an EMBL/GenBank/DDBJ whole genome shotgun (WGS) entry which is preliminary data.</text>
</comment>
<comment type="similarity">
    <text evidence="2">Belongs to the PA-phosphatase related phosphoesterase family.</text>
</comment>
<feature type="compositionally biased region" description="Basic and acidic residues" evidence="6">
    <location>
        <begin position="23"/>
        <end position="58"/>
    </location>
</feature>
<feature type="transmembrane region" description="Helical" evidence="7">
    <location>
        <begin position="410"/>
        <end position="428"/>
    </location>
</feature>
<comment type="subcellular location">
    <subcellularLocation>
        <location evidence="1">Membrane</location>
        <topology evidence="1">Multi-pass membrane protein</topology>
    </subcellularLocation>
</comment>
<feature type="domain" description="Phosphatidic acid phosphatase type 2/haloperoxidase" evidence="8">
    <location>
        <begin position="195"/>
        <end position="429"/>
    </location>
</feature>
<dbReference type="GO" id="GO:0008195">
    <property type="term" value="F:phosphatidate phosphatase activity"/>
    <property type="evidence" value="ECO:0007669"/>
    <property type="project" value="TreeGrafter"/>
</dbReference>
<evidence type="ECO:0000256" key="2">
    <source>
        <dbReference type="ARBA" id="ARBA00008816"/>
    </source>
</evidence>
<gene>
    <name evidence="9" type="ORF">UCDDA912_g01705</name>
</gene>
<organism evidence="9 10">
    <name type="scientific">Diaporthe ampelina</name>
    <dbReference type="NCBI Taxonomy" id="1214573"/>
    <lineage>
        <taxon>Eukaryota</taxon>
        <taxon>Fungi</taxon>
        <taxon>Dikarya</taxon>
        <taxon>Ascomycota</taxon>
        <taxon>Pezizomycotina</taxon>
        <taxon>Sordariomycetes</taxon>
        <taxon>Sordariomycetidae</taxon>
        <taxon>Diaporthales</taxon>
        <taxon>Diaporthaceae</taxon>
        <taxon>Diaporthe</taxon>
    </lineage>
</organism>
<keyword evidence="3 7" id="KW-0812">Transmembrane</keyword>
<dbReference type="PANTHER" id="PTHR10165:SF154">
    <property type="entry name" value="PAP2 DOMAIN PROTEIN (AFU_ORTHOLOGUE AFUA_1G09730)"/>
    <property type="match status" value="1"/>
</dbReference>
<accession>A0A0G2FW24</accession>
<evidence type="ECO:0000256" key="3">
    <source>
        <dbReference type="ARBA" id="ARBA00022692"/>
    </source>
</evidence>
<proteinExistence type="inferred from homology"/>
<feature type="region of interest" description="Disordered" evidence="6">
    <location>
        <begin position="1"/>
        <end position="66"/>
    </location>
</feature>
<evidence type="ECO:0000256" key="1">
    <source>
        <dbReference type="ARBA" id="ARBA00004141"/>
    </source>
</evidence>
<dbReference type="PANTHER" id="PTHR10165">
    <property type="entry name" value="LIPID PHOSPHATE PHOSPHATASE"/>
    <property type="match status" value="1"/>
</dbReference>
<dbReference type="GO" id="GO:0046839">
    <property type="term" value="P:phospholipid dephosphorylation"/>
    <property type="evidence" value="ECO:0007669"/>
    <property type="project" value="TreeGrafter"/>
</dbReference>
<dbReference type="Gene3D" id="1.20.144.10">
    <property type="entry name" value="Phosphatidic acid phosphatase type 2/haloperoxidase"/>
    <property type="match status" value="1"/>
</dbReference>
<dbReference type="STRING" id="1214573.A0A0G2FW24"/>
<evidence type="ECO:0000259" key="8">
    <source>
        <dbReference type="Pfam" id="PF01569"/>
    </source>
</evidence>
<evidence type="ECO:0000256" key="4">
    <source>
        <dbReference type="ARBA" id="ARBA00022989"/>
    </source>
</evidence>
<evidence type="ECO:0000313" key="10">
    <source>
        <dbReference type="Proteomes" id="UP000034680"/>
    </source>
</evidence>
<evidence type="ECO:0000256" key="5">
    <source>
        <dbReference type="ARBA" id="ARBA00023136"/>
    </source>
</evidence>
<reference evidence="9 10" key="2">
    <citation type="submission" date="2015-05" db="EMBL/GenBank/DDBJ databases">
        <authorList>
            <person name="Morales-Cruz A."/>
            <person name="Amrine K.C."/>
            <person name="Cantu D."/>
        </authorList>
    </citation>
    <scope>NUCLEOTIDE SEQUENCE [LARGE SCALE GENOMIC DNA]</scope>
    <source>
        <strain evidence="9">DA912</strain>
    </source>
</reference>
<feature type="compositionally biased region" description="Polar residues" evidence="6">
    <location>
        <begin position="1"/>
        <end position="10"/>
    </location>
</feature>
<keyword evidence="4 7" id="KW-1133">Transmembrane helix</keyword>
<feature type="transmembrane region" description="Helical" evidence="7">
    <location>
        <begin position="285"/>
        <end position="307"/>
    </location>
</feature>
<dbReference type="InterPro" id="IPR043216">
    <property type="entry name" value="PAP-like"/>
</dbReference>
<feature type="transmembrane region" description="Helical" evidence="7">
    <location>
        <begin position="379"/>
        <end position="398"/>
    </location>
</feature>
<sequence>MSSGEPNNGSVPLIPIQSRRQYSRVDYDLEHDPEDHDDRDRDHHHDPYYHDSGMRHQADTSYPGSSYNPPDINMARTHIAAQLRPRKRSTKSAILVASSYALDWIIILVALGVAYYMGHHTPNMRPFFLEDPNISFPFTEHETVPPWLLVTCMGVIPICVVLVVSLIFVPGNTVPKGTPKSLIWKRKLWELHVGWLGLALSLASAWFITNGMKNLFGKPRPDLLSRCNPDLENYTQYIVGGLNVADGFQRLVSAKICRGMTDRDDAQELLEDGFRSYPSGHSSSAAAGLIYLSLFIASKFAITFPFLTPAPAGQANPAATFSAFPSRHPANQAQARRLQTSLEQEHLHAPAHDQATSELFARHNKRLASVRQQAAAPPLYLLIFAAAPFFAAIFIASSRWYDFRHHGFDILFGFLIGLICAFFAFRWYHLPVSQGAGWAWGPRCSDKAFWAGVGSFSYAMDWEDLSQEAAPVDEEAALGGVGDKDRSMASTGSGGLRGGDGGEEAARRRAQ</sequence>
<dbReference type="SUPFAM" id="SSF48317">
    <property type="entry name" value="Acid phosphatase/Vanadium-dependent haloperoxidase"/>
    <property type="match status" value="1"/>
</dbReference>
<dbReference type="CDD" id="cd03390">
    <property type="entry name" value="PAP2_containing_1_like"/>
    <property type="match status" value="1"/>
</dbReference>
<protein>
    <submittedName>
        <fullName evidence="9">Putative pap2 domain containing protein</fullName>
    </submittedName>
</protein>
<dbReference type="OrthoDB" id="8907274at2759"/>
<feature type="transmembrane region" description="Helical" evidence="7">
    <location>
        <begin position="147"/>
        <end position="169"/>
    </location>
</feature>
<evidence type="ECO:0000313" key="9">
    <source>
        <dbReference type="EMBL" id="KKY38387.1"/>
    </source>
</evidence>
<feature type="region of interest" description="Disordered" evidence="6">
    <location>
        <begin position="477"/>
        <end position="511"/>
    </location>
</feature>
<keyword evidence="10" id="KW-1185">Reference proteome</keyword>
<evidence type="ECO:0000256" key="6">
    <source>
        <dbReference type="SAM" id="MobiDB-lite"/>
    </source>
</evidence>
<reference evidence="9 10" key="1">
    <citation type="submission" date="2015-05" db="EMBL/GenBank/DDBJ databases">
        <title>Distinctive expansion of gene families associated with plant cell wall degradation and secondary metabolism in the genomes of grapevine trunk pathogens.</title>
        <authorList>
            <person name="Lawrence D.P."/>
            <person name="Travadon R."/>
            <person name="Rolshausen P.E."/>
            <person name="Baumgartner K."/>
        </authorList>
    </citation>
    <scope>NUCLEOTIDE SEQUENCE [LARGE SCALE GENOMIC DNA]</scope>
    <source>
        <strain evidence="9">DA912</strain>
    </source>
</reference>
<feature type="transmembrane region" description="Helical" evidence="7">
    <location>
        <begin position="189"/>
        <end position="208"/>
    </location>
</feature>
<dbReference type="Proteomes" id="UP000034680">
    <property type="component" value="Unassembled WGS sequence"/>
</dbReference>
<keyword evidence="5 7" id="KW-0472">Membrane</keyword>
<dbReference type="Pfam" id="PF01569">
    <property type="entry name" value="PAP2"/>
    <property type="match status" value="1"/>
</dbReference>
<evidence type="ECO:0000256" key="7">
    <source>
        <dbReference type="SAM" id="Phobius"/>
    </source>
</evidence>
<dbReference type="GO" id="GO:0006644">
    <property type="term" value="P:phospholipid metabolic process"/>
    <property type="evidence" value="ECO:0007669"/>
    <property type="project" value="InterPro"/>
</dbReference>
<dbReference type="AlphaFoldDB" id="A0A0G2FW24"/>